<feature type="region of interest" description="Disordered" evidence="1">
    <location>
        <begin position="1"/>
        <end position="65"/>
    </location>
</feature>
<feature type="compositionally biased region" description="Basic and acidic residues" evidence="1">
    <location>
        <begin position="19"/>
        <end position="31"/>
    </location>
</feature>
<reference evidence="2" key="1">
    <citation type="submission" date="2021-01" db="EMBL/GenBank/DDBJ databases">
        <title>Deciphering the adaptive evolutionary patterns associated with biogeogrpahic diversity in the finger millet blast pathogen Magnaporthe oryzae in Eastern Africa.</title>
        <authorList>
            <person name="Onyema G."/>
            <person name="Shittu T.A."/>
            <person name="Dodsworth S."/>
            <person name="Devilliers S."/>
            <person name="Muthumeenakshi S."/>
            <person name="Sreenivasaprasad S."/>
        </authorList>
    </citation>
    <scope>NUCLEOTIDE SEQUENCE</scope>
    <source>
        <strain evidence="2">D15/s37</strain>
    </source>
</reference>
<gene>
    <name evidence="2" type="ORF">MCOR33_004093</name>
</gene>
<accession>A0ABQ8NSC6</accession>
<feature type="compositionally biased region" description="Basic and acidic residues" evidence="1">
    <location>
        <begin position="430"/>
        <end position="445"/>
    </location>
</feature>
<feature type="compositionally biased region" description="Basic and acidic residues" evidence="1">
    <location>
        <begin position="327"/>
        <end position="338"/>
    </location>
</feature>
<feature type="region of interest" description="Disordered" evidence="1">
    <location>
        <begin position="320"/>
        <end position="378"/>
    </location>
</feature>
<feature type="compositionally biased region" description="Basic residues" evidence="1">
    <location>
        <begin position="1"/>
        <end position="13"/>
    </location>
</feature>
<name>A0ABQ8NSC6_PYRGI</name>
<evidence type="ECO:0000256" key="1">
    <source>
        <dbReference type="SAM" id="MobiDB-lite"/>
    </source>
</evidence>
<comment type="caution">
    <text evidence="2">The sequence shown here is derived from an EMBL/GenBank/DDBJ whole genome shotgun (WGS) entry which is preliminary data.</text>
</comment>
<organism evidence="2 3">
    <name type="scientific">Pyricularia grisea</name>
    <name type="common">Crabgrass-specific blast fungus</name>
    <name type="synonym">Magnaporthe grisea</name>
    <dbReference type="NCBI Taxonomy" id="148305"/>
    <lineage>
        <taxon>Eukaryota</taxon>
        <taxon>Fungi</taxon>
        <taxon>Dikarya</taxon>
        <taxon>Ascomycota</taxon>
        <taxon>Pezizomycotina</taxon>
        <taxon>Sordariomycetes</taxon>
        <taxon>Sordariomycetidae</taxon>
        <taxon>Magnaporthales</taxon>
        <taxon>Pyriculariaceae</taxon>
        <taxon>Pyricularia</taxon>
    </lineage>
</organism>
<evidence type="ECO:0000313" key="2">
    <source>
        <dbReference type="EMBL" id="KAI6300108.1"/>
    </source>
</evidence>
<feature type="region of interest" description="Disordered" evidence="1">
    <location>
        <begin position="398"/>
        <end position="510"/>
    </location>
</feature>
<feature type="compositionally biased region" description="Basic and acidic residues" evidence="1">
    <location>
        <begin position="473"/>
        <end position="492"/>
    </location>
</feature>
<dbReference type="Proteomes" id="UP001059893">
    <property type="component" value="Unassembled WGS sequence"/>
</dbReference>
<evidence type="ECO:0000313" key="3">
    <source>
        <dbReference type="Proteomes" id="UP001059893"/>
    </source>
</evidence>
<keyword evidence="3" id="KW-1185">Reference proteome</keyword>
<sequence>MGRKQKKYRKRQQLSRSPEGTRTKRTTDRHTTTTSGNTMKQGFDKQTPRARLPGSGPGVMTPPTPYTAVHPNAHVYYHPHPWGYPPVGGHPYPMAPSHFPSAPPPPIGYPVPQSCPFPQYPSASPTRLHREASQESPKKTVRLKPEHQEWLLQKMVESRFQFATASDSARVKFFEDMATEARQSRGLVLYGPDVRSRIHWNLCAERRILLEKGELPSRGPNDSRMIILQDEWNKMVLGVTEQTPPSYNDERELGRLEDLATKNLLRHFDVLKTGHSDAAKRQDAEAAIAVLVATDVKSIIPFNIKTKLAASLRSNYFLSTSDTSEEGQTRKNQARDCLMEQGQGSRKRYLEEDEGDNDSESIKQKKPRSSAVRSDLEGLVRDRAGAATDTAQWIQAHGSSQPITPASLGPESRQNLEASARVRVAAPSEEESRSAEQSEVAERLETVSIQDEAGEGGGIKKMGLHELAALKRLQNEDKKRKKADKDAKEKEKKKNKNKKKDKKAIRSKSD</sequence>
<protein>
    <submittedName>
        <fullName evidence="2">Uncharacterized protein</fullName>
    </submittedName>
</protein>
<dbReference type="EMBL" id="JABSND010000057">
    <property type="protein sequence ID" value="KAI6300108.1"/>
    <property type="molecule type" value="Genomic_DNA"/>
</dbReference>
<proteinExistence type="predicted"/>
<feature type="compositionally biased region" description="Basic residues" evidence="1">
    <location>
        <begin position="493"/>
        <end position="510"/>
    </location>
</feature>